<dbReference type="Proteomes" id="UP000006447">
    <property type="component" value="Unassembled WGS sequence"/>
</dbReference>
<dbReference type="AlphaFoldDB" id="I0WU17"/>
<name>I0WU17_RHOOP</name>
<feature type="domain" description="4Fe-4S Wbl-type" evidence="1">
    <location>
        <begin position="1"/>
        <end position="62"/>
    </location>
</feature>
<evidence type="ECO:0000313" key="2">
    <source>
        <dbReference type="EMBL" id="EID79883.1"/>
    </source>
</evidence>
<dbReference type="RefSeq" id="WP_007297249.1">
    <property type="nucleotide sequence ID" value="NZ_AJJH01000049.1"/>
</dbReference>
<evidence type="ECO:0000313" key="3">
    <source>
        <dbReference type="Proteomes" id="UP000006447"/>
    </source>
</evidence>
<dbReference type="InterPro" id="IPR034768">
    <property type="entry name" value="4FE4S_WBL"/>
</dbReference>
<protein>
    <submittedName>
        <fullName evidence="2">WhiB family transcriptional regulator</fullName>
    </submittedName>
</protein>
<dbReference type="Pfam" id="PF02467">
    <property type="entry name" value="Whib"/>
    <property type="match status" value="1"/>
</dbReference>
<dbReference type="EMBL" id="AJJH01000049">
    <property type="protein sequence ID" value="EID79883.1"/>
    <property type="molecule type" value="Genomic_DNA"/>
</dbReference>
<dbReference type="PROSITE" id="PS51674">
    <property type="entry name" value="4FE4S_WBL"/>
    <property type="match status" value="1"/>
</dbReference>
<comment type="caution">
    <text evidence="2">The sequence shown here is derived from an EMBL/GenBank/DDBJ whole genome shotgun (WGS) entry which is preliminary data.</text>
</comment>
<dbReference type="PATRIC" id="fig|1165867.3.peg.2277"/>
<sequence>MWRRRCSSLRIPKRLGARARREAAAQQICEGWPVLAECREHALAMGESYGIWGEMTERDRRRHLRRPCGTVVNAGVEGA</sequence>
<gene>
    <name evidence="2" type="ORF">W59_11171</name>
</gene>
<reference evidence="2 3" key="1">
    <citation type="journal article" date="2012" name="J. Bacteriol.">
        <title>Draft genome sequence of the nitrophenol-degrading actinomycete Rhodococcus imtechensis RKJ300.</title>
        <authorList>
            <person name="Vikram S."/>
            <person name="Kumar S."/>
            <person name="Subramanian S."/>
            <person name="Raghava G.P."/>
        </authorList>
    </citation>
    <scope>NUCLEOTIDE SEQUENCE [LARGE SCALE GENOMIC DNA]</scope>
    <source>
        <strain evidence="2 3">RKJ300</strain>
    </source>
</reference>
<evidence type="ECO:0000259" key="1">
    <source>
        <dbReference type="PROSITE" id="PS51674"/>
    </source>
</evidence>
<organism evidence="2 3">
    <name type="scientific">Rhodococcus opacus RKJ300 = JCM 13270</name>
    <dbReference type="NCBI Taxonomy" id="1165867"/>
    <lineage>
        <taxon>Bacteria</taxon>
        <taxon>Bacillati</taxon>
        <taxon>Actinomycetota</taxon>
        <taxon>Actinomycetes</taxon>
        <taxon>Mycobacteriales</taxon>
        <taxon>Nocardiaceae</taxon>
        <taxon>Rhodococcus</taxon>
    </lineage>
</organism>
<accession>I0WU17</accession>
<proteinExistence type="predicted"/>